<evidence type="ECO:0000313" key="2">
    <source>
        <dbReference type="Proteomes" id="UP001143328"/>
    </source>
</evidence>
<accession>A0A9W6NHX2</accession>
<reference evidence="1" key="2">
    <citation type="submission" date="2023-01" db="EMBL/GenBank/DDBJ databases">
        <authorList>
            <person name="Sun Q."/>
            <person name="Evtushenko L."/>
        </authorList>
    </citation>
    <scope>NUCLEOTIDE SEQUENCE</scope>
    <source>
        <strain evidence="1">VKM B-2935</strain>
    </source>
</reference>
<evidence type="ECO:0000313" key="1">
    <source>
        <dbReference type="EMBL" id="GLK91332.1"/>
    </source>
</evidence>
<dbReference type="InterPro" id="IPR021378">
    <property type="entry name" value="DUF3010"/>
</dbReference>
<reference evidence="1" key="1">
    <citation type="journal article" date="2014" name="Int. J. Syst. Evol. Microbiol.">
        <title>Complete genome sequence of Corynebacterium casei LMG S-19264T (=DSM 44701T), isolated from a smear-ripened cheese.</title>
        <authorList>
            <consortium name="US DOE Joint Genome Institute (JGI-PGF)"/>
            <person name="Walter F."/>
            <person name="Albersmeier A."/>
            <person name="Kalinowski J."/>
            <person name="Ruckert C."/>
        </authorList>
    </citation>
    <scope>NUCLEOTIDE SEQUENCE</scope>
    <source>
        <strain evidence="1">VKM B-2935</strain>
    </source>
</reference>
<dbReference type="Pfam" id="PF11215">
    <property type="entry name" value="DUF3010"/>
    <property type="match status" value="1"/>
</dbReference>
<evidence type="ECO:0008006" key="3">
    <source>
        <dbReference type="Google" id="ProtNLM"/>
    </source>
</evidence>
<keyword evidence="2" id="KW-1185">Reference proteome</keyword>
<gene>
    <name evidence="1" type="ORF">GCM10017655_43960</name>
</gene>
<name>A0A9W6NHX2_9PSED</name>
<comment type="caution">
    <text evidence="1">The sequence shown here is derived from an EMBL/GenBank/DDBJ whole genome shotgun (WGS) entry which is preliminary data.</text>
</comment>
<organism evidence="1 2">
    <name type="scientific">Pseudomonas turukhanskensis</name>
    <dbReference type="NCBI Taxonomy" id="1806536"/>
    <lineage>
        <taxon>Bacteria</taxon>
        <taxon>Pseudomonadati</taxon>
        <taxon>Pseudomonadota</taxon>
        <taxon>Gammaproteobacteria</taxon>
        <taxon>Pseudomonadales</taxon>
        <taxon>Pseudomonadaceae</taxon>
        <taxon>Pseudomonas</taxon>
    </lineage>
</organism>
<sequence length="139" mass="14448">MSSVVAGLLLKANEARIVTLSGTRASHSLVAEKLNKLAVAKNPTREDVAAFVQALQAFCAANKIEKLVLNRRATAGQGAGGAGTFLLEGVLLACSPVPVDFAHPATMKATDRKAGDSKAQKPTTIDLGKAYDLAYEGLL</sequence>
<protein>
    <recommendedName>
        <fullName evidence="3">DUF3010 family protein</fullName>
    </recommendedName>
</protein>
<dbReference type="EMBL" id="BSFN01000019">
    <property type="protein sequence ID" value="GLK91332.1"/>
    <property type="molecule type" value="Genomic_DNA"/>
</dbReference>
<proteinExistence type="predicted"/>
<dbReference type="AlphaFoldDB" id="A0A9W6NHX2"/>
<dbReference type="Proteomes" id="UP001143328">
    <property type="component" value="Unassembled WGS sequence"/>
</dbReference>